<comment type="caution">
    <text evidence="6">The sequence shown here is derived from an EMBL/GenBank/DDBJ whole genome shotgun (WGS) entry which is preliminary data.</text>
</comment>
<sequence>MNQTANSVSALRNKGMMLRQMKRYKPKSLQKALETQAPTLRTMDQLYDCFYEYSRNLMVPKTPIPTTINLEKREQNQSELRIILPLATDSAARLKIADSEGHIRIGRLLEAVDIVAPCSCYMLNRSDLESKWFAEGTLPRMFVTSKIHQISLNDAYRISPYHDLYLTGKVTWTGENHSEATVSVQQNGNTMLTAKLVFASLNAQNTTQKYAVNQLSPTTSYETELLNRRQKVNTTKAITPELLALEKPEVKDGEITMSSTALETVLVAHPENENPYGSVFGGFLVRQGIETAELCAKLFAKSDVRAISLDSAEFLKVIEIGSVLKFNSYVCNVSGNIVQVCSQAEVYNEATHKFEVCDRFLFSFEAENPSKCVLPQVVPHNMQEFVAQWKAKNTPKI</sequence>
<dbReference type="Gene3D" id="3.10.129.10">
    <property type="entry name" value="Hotdog Thioesterase"/>
    <property type="match status" value="2"/>
</dbReference>
<dbReference type="Proteomes" id="UP001152747">
    <property type="component" value="Unassembled WGS sequence"/>
</dbReference>
<dbReference type="GO" id="GO:0047617">
    <property type="term" value="F:fatty acyl-CoA hydrolase activity"/>
    <property type="evidence" value="ECO:0007669"/>
    <property type="project" value="TreeGrafter"/>
</dbReference>
<name>A0A9P1NC52_9PELO</name>
<keyword evidence="3" id="KW-0378">Hydrolase</keyword>
<keyword evidence="2" id="KW-0677">Repeat</keyword>
<dbReference type="GO" id="GO:0005739">
    <property type="term" value="C:mitochondrion"/>
    <property type="evidence" value="ECO:0007669"/>
    <property type="project" value="TreeGrafter"/>
</dbReference>
<dbReference type="InterPro" id="IPR029069">
    <property type="entry name" value="HotDog_dom_sf"/>
</dbReference>
<dbReference type="SUPFAM" id="SSF54637">
    <property type="entry name" value="Thioesterase/thiol ester dehydrase-isomerase"/>
    <property type="match status" value="2"/>
</dbReference>
<proteinExistence type="inferred from homology"/>
<feature type="domain" description="HotDog ACOT-type" evidence="5">
    <location>
        <begin position="258"/>
        <end position="370"/>
    </location>
</feature>
<organism evidence="6 7">
    <name type="scientific">Caenorhabditis angaria</name>
    <dbReference type="NCBI Taxonomy" id="860376"/>
    <lineage>
        <taxon>Eukaryota</taxon>
        <taxon>Metazoa</taxon>
        <taxon>Ecdysozoa</taxon>
        <taxon>Nematoda</taxon>
        <taxon>Chromadorea</taxon>
        <taxon>Rhabditida</taxon>
        <taxon>Rhabditina</taxon>
        <taxon>Rhabditomorpha</taxon>
        <taxon>Rhabditoidea</taxon>
        <taxon>Rhabditidae</taxon>
        <taxon>Peloderinae</taxon>
        <taxon>Caenorhabditis</taxon>
    </lineage>
</organism>
<comment type="similarity">
    <text evidence="1">Belongs to the acyl coenzyme A hydrolase family.</text>
</comment>
<evidence type="ECO:0000259" key="5">
    <source>
        <dbReference type="PROSITE" id="PS51770"/>
    </source>
</evidence>
<dbReference type="InterPro" id="IPR033120">
    <property type="entry name" value="HOTDOG_ACOT"/>
</dbReference>
<dbReference type="PANTHER" id="PTHR12655">
    <property type="entry name" value="ACYL-COA THIOESTERASE"/>
    <property type="match status" value="1"/>
</dbReference>
<dbReference type="OrthoDB" id="331699at2759"/>
<dbReference type="PROSITE" id="PS51770">
    <property type="entry name" value="HOTDOG_ACOT"/>
    <property type="match status" value="1"/>
</dbReference>
<dbReference type="AlphaFoldDB" id="A0A9P1NC52"/>
<accession>A0A9P1NC52</accession>
<dbReference type="PANTHER" id="PTHR12655:SF2">
    <property type="entry name" value="HOTDOG ACOT-TYPE DOMAIN-CONTAINING PROTEIN"/>
    <property type="match status" value="1"/>
</dbReference>
<evidence type="ECO:0000256" key="2">
    <source>
        <dbReference type="ARBA" id="ARBA00022737"/>
    </source>
</evidence>
<reference evidence="6" key="1">
    <citation type="submission" date="2022-11" db="EMBL/GenBank/DDBJ databases">
        <authorList>
            <person name="Kikuchi T."/>
        </authorList>
    </citation>
    <scope>NUCLEOTIDE SEQUENCE</scope>
    <source>
        <strain evidence="6">PS1010</strain>
    </source>
</reference>
<evidence type="ECO:0000313" key="7">
    <source>
        <dbReference type="Proteomes" id="UP001152747"/>
    </source>
</evidence>
<evidence type="ECO:0000313" key="6">
    <source>
        <dbReference type="EMBL" id="CAI5455593.1"/>
    </source>
</evidence>
<gene>
    <name evidence="6" type="ORF">CAMP_LOCUS18230</name>
</gene>
<protein>
    <recommendedName>
        <fullName evidence="5">HotDog ACOT-type domain-containing protein</fullName>
    </recommendedName>
</protein>
<keyword evidence="7" id="KW-1185">Reference proteome</keyword>
<evidence type="ECO:0000256" key="1">
    <source>
        <dbReference type="ARBA" id="ARBA00010458"/>
    </source>
</evidence>
<keyword evidence="4" id="KW-0809">Transit peptide</keyword>
<dbReference type="GO" id="GO:0006637">
    <property type="term" value="P:acyl-CoA metabolic process"/>
    <property type="evidence" value="ECO:0007669"/>
    <property type="project" value="TreeGrafter"/>
</dbReference>
<dbReference type="CDD" id="cd03442">
    <property type="entry name" value="BFIT_BACH"/>
    <property type="match status" value="1"/>
</dbReference>
<evidence type="ECO:0000256" key="4">
    <source>
        <dbReference type="ARBA" id="ARBA00022946"/>
    </source>
</evidence>
<evidence type="ECO:0000256" key="3">
    <source>
        <dbReference type="ARBA" id="ARBA00022801"/>
    </source>
</evidence>
<dbReference type="EMBL" id="CANHGI010000006">
    <property type="protein sequence ID" value="CAI5455593.1"/>
    <property type="molecule type" value="Genomic_DNA"/>
</dbReference>